<dbReference type="EMBL" id="CAIIXF020000004">
    <property type="protein sequence ID" value="CAH1780634.1"/>
    <property type="molecule type" value="Genomic_DNA"/>
</dbReference>
<proteinExistence type="predicted"/>
<keyword evidence="2" id="KW-0472">Membrane</keyword>
<keyword evidence="2" id="KW-1133">Transmembrane helix</keyword>
<comment type="caution">
    <text evidence="3">The sequence shown here is derived from an EMBL/GenBank/DDBJ whole genome shotgun (WGS) entry which is preliminary data.</text>
</comment>
<organism evidence="3 4">
    <name type="scientific">Owenia fusiformis</name>
    <name type="common">Polychaete worm</name>
    <dbReference type="NCBI Taxonomy" id="6347"/>
    <lineage>
        <taxon>Eukaryota</taxon>
        <taxon>Metazoa</taxon>
        <taxon>Spiralia</taxon>
        <taxon>Lophotrochozoa</taxon>
        <taxon>Annelida</taxon>
        <taxon>Polychaeta</taxon>
        <taxon>Sedentaria</taxon>
        <taxon>Canalipalpata</taxon>
        <taxon>Sabellida</taxon>
        <taxon>Oweniida</taxon>
        <taxon>Oweniidae</taxon>
        <taxon>Owenia</taxon>
    </lineage>
</organism>
<evidence type="ECO:0000256" key="2">
    <source>
        <dbReference type="SAM" id="Phobius"/>
    </source>
</evidence>
<name>A0A8S4NKB3_OWEFU</name>
<dbReference type="OrthoDB" id="10062678at2759"/>
<feature type="region of interest" description="Disordered" evidence="1">
    <location>
        <begin position="290"/>
        <end position="309"/>
    </location>
</feature>
<dbReference type="PANTHER" id="PTHR24024">
    <property type="entry name" value="PULMONARY SURFACTANT-ASSOCIATED PROTEIN A"/>
    <property type="match status" value="1"/>
</dbReference>
<feature type="region of interest" description="Disordered" evidence="1">
    <location>
        <begin position="166"/>
        <end position="270"/>
    </location>
</feature>
<keyword evidence="4" id="KW-1185">Reference proteome</keyword>
<evidence type="ECO:0000313" key="3">
    <source>
        <dbReference type="EMBL" id="CAH1780634.1"/>
    </source>
</evidence>
<gene>
    <name evidence="3" type="ORF">OFUS_LOCUS7300</name>
</gene>
<keyword evidence="2" id="KW-0812">Transmembrane</keyword>
<evidence type="ECO:0000313" key="4">
    <source>
        <dbReference type="Proteomes" id="UP000749559"/>
    </source>
</evidence>
<accession>A0A8S4NKB3</accession>
<sequence>MEKKNNFTVQTIAIAFALVVAVLSFVCSIVVYYETQKQNGGPVELDAKIAKLNNELYQVKYDLVQVTGELIQVKHELGKVKEEFFQQQNESRNEVFNVNVECLKVKNDQKEAQLRIGELETQMQYLTSAKDQNDENTYFNATLLNRIKRQTSAAVAGCNCNGRDGRDGLVGPQGPPGPEGKPGPQGCNCNGRDGRDGLVGPQGPPGPEGKPGPQGCNCNGRDGRDGLVGPQGPPGPEGKPGPQGTPGAKGTPGVQGAAGRDGRDGVIGQGLSISDMSNLLEQLHIAAPYSNKSTGAQGPPGPRGPRGLAGGAVYTRWGRTTCPSGVEKVYSGIIGKSHYTSTGSGGNYLCLPKEPEWGYTMAGAQSNTHIYGVEYELPYANNPFLTDNFPDPTQPASWLHNHDAVCAVCRVPERSSHFMLPAMKSCPDSWTKEYSGYLMSERNSHQKSEFICVDEAPEADEGGHENKDGGLLYVVEAICGALPCPKYINGYELTCAVCTK</sequence>
<dbReference type="InterPro" id="IPR008160">
    <property type="entry name" value="Collagen"/>
</dbReference>
<dbReference type="Pfam" id="PF01391">
    <property type="entry name" value="Collagen"/>
    <property type="match status" value="1"/>
</dbReference>
<dbReference type="Proteomes" id="UP000749559">
    <property type="component" value="Unassembled WGS sequence"/>
</dbReference>
<feature type="transmembrane region" description="Helical" evidence="2">
    <location>
        <begin position="12"/>
        <end position="33"/>
    </location>
</feature>
<protein>
    <submittedName>
        <fullName evidence="3">Uncharacterized protein</fullName>
    </submittedName>
</protein>
<dbReference type="GO" id="GO:0005615">
    <property type="term" value="C:extracellular space"/>
    <property type="evidence" value="ECO:0007669"/>
    <property type="project" value="TreeGrafter"/>
</dbReference>
<evidence type="ECO:0000256" key="1">
    <source>
        <dbReference type="SAM" id="MobiDB-lite"/>
    </source>
</evidence>
<reference evidence="3" key="1">
    <citation type="submission" date="2022-03" db="EMBL/GenBank/DDBJ databases">
        <authorList>
            <person name="Martin C."/>
        </authorList>
    </citation>
    <scope>NUCLEOTIDE SEQUENCE</scope>
</reference>
<dbReference type="AlphaFoldDB" id="A0A8S4NKB3"/>
<dbReference type="InterPro" id="IPR051077">
    <property type="entry name" value="Ca-dependent_lectin"/>
</dbReference>
<dbReference type="PANTHER" id="PTHR24024:SF18">
    <property type="entry name" value="SHORT-CHAIN COLLAGEN C4-LIKE"/>
    <property type="match status" value="1"/>
</dbReference>